<organism evidence="2 3">
    <name type="scientific">Aphanomyces stellatus</name>
    <dbReference type="NCBI Taxonomy" id="120398"/>
    <lineage>
        <taxon>Eukaryota</taxon>
        <taxon>Sar</taxon>
        <taxon>Stramenopiles</taxon>
        <taxon>Oomycota</taxon>
        <taxon>Saprolegniomycetes</taxon>
        <taxon>Saprolegniales</taxon>
        <taxon>Verrucalvaceae</taxon>
        <taxon>Aphanomyces</taxon>
    </lineage>
</organism>
<proteinExistence type="predicted"/>
<accession>A0A485KRG2</accession>
<evidence type="ECO:0000313" key="1">
    <source>
        <dbReference type="EMBL" id="KAF0698503.1"/>
    </source>
</evidence>
<dbReference type="OrthoDB" id="58467at2759"/>
<sequence length="668" mass="75268">MDSFFLPGDLLNMPGSVALPPSPPSASQTNGRTQQPAVRFLHTECNEELFCPQYIRNNKATGHKNLRCFPHCCQGHKSRSYCGSSLTVACADVSCEYVFGRFELEHRSASASAASHNPEDETDSVRVGDVRRLRDFRTLIKTKNNPLASWMQGTELCKDESMKLFEVNENRISWHYGYVSNRFSTDATHVFRVYFFKRCSLDNDEIECIASIASTPFRLVSSRQIRKEAQPVAPSILSLVDLDKISDDRFDYMQRASNLVVVQTVLMNIGEFERVASSPHGFSLASLTFRRPTKATSSSQSDLVPFKSLLPPTATARDEERATTALSLLISFVDRVLADDFALKIQGVLAALASCVSSAPKLNKAYGGFIEMLEMQIFTYLDKTMLGLPPATLPTLNGPAVVVHLVRFLRSSLPLACFVAADDDESLTGITLPQANGQSLHALSQEPPYFVALVAQLRLKFQQSLLQRTPLPTVNSGGKQQYVKWRRVDSNRSQFPIFVMREYSFYMAQRIEVVSSESELQTYLPNSLVPVWNTFILSGEPLRPTAGHMGISSHVGFNGRTAVAYRAWREGSRVTIQLYYWPMHPSLTRIRLTRHIQLDPTRSHDNDRLMITNELEMANHDPICPPVDADIHAQLNYPATYFPHRKYTEYYERDVVAKKRKAVEKIEL</sequence>
<reference evidence="2 3" key="1">
    <citation type="submission" date="2019-03" db="EMBL/GenBank/DDBJ databases">
        <authorList>
            <person name="Gaulin E."/>
            <person name="Dumas B."/>
        </authorList>
    </citation>
    <scope>NUCLEOTIDE SEQUENCE [LARGE SCALE GENOMIC DNA]</scope>
    <source>
        <strain evidence="2">CBS 568.67</strain>
    </source>
</reference>
<name>A0A485KRG2_9STRA</name>
<dbReference type="Proteomes" id="UP000332933">
    <property type="component" value="Unassembled WGS sequence"/>
</dbReference>
<dbReference type="AlphaFoldDB" id="A0A485KRG2"/>
<evidence type="ECO:0000313" key="3">
    <source>
        <dbReference type="Proteomes" id="UP000332933"/>
    </source>
</evidence>
<dbReference type="EMBL" id="VJMH01005235">
    <property type="protein sequence ID" value="KAF0698503.1"/>
    <property type="molecule type" value="Genomic_DNA"/>
</dbReference>
<evidence type="ECO:0000313" key="2">
    <source>
        <dbReference type="EMBL" id="VFT87738.1"/>
    </source>
</evidence>
<protein>
    <submittedName>
        <fullName evidence="2">Aste57867_10870 protein</fullName>
    </submittedName>
</protein>
<keyword evidence="3" id="KW-1185">Reference proteome</keyword>
<reference evidence="1" key="2">
    <citation type="submission" date="2019-06" db="EMBL/GenBank/DDBJ databases">
        <title>Genomics analysis of Aphanomyces spp. identifies a new class of oomycete effector associated with host adaptation.</title>
        <authorList>
            <person name="Gaulin E."/>
        </authorList>
    </citation>
    <scope>NUCLEOTIDE SEQUENCE</scope>
    <source>
        <strain evidence="1">CBS 578.67</strain>
    </source>
</reference>
<dbReference type="EMBL" id="CAADRA010005256">
    <property type="protein sequence ID" value="VFT87738.1"/>
    <property type="molecule type" value="Genomic_DNA"/>
</dbReference>
<gene>
    <name evidence="2" type="primary">Aste57867_10870</name>
    <name evidence="1" type="ORF">As57867_010830</name>
    <name evidence="2" type="ORF">ASTE57867_10870</name>
</gene>